<accession>A0A3B6CDV3</accession>
<dbReference type="Gramene" id="TraesJAG2B03G01037680.1">
    <property type="protein sequence ID" value="TraesJAG2B03G01037680.1.CDS1"/>
    <property type="gene ID" value="TraesJAG2B03G01037680"/>
</dbReference>
<evidence type="ECO:0008006" key="6">
    <source>
        <dbReference type="Google" id="ProtNLM"/>
    </source>
</evidence>
<dbReference type="Pfam" id="PF22486">
    <property type="entry name" value="MATH_2"/>
    <property type="match status" value="1"/>
</dbReference>
<gene>
    <name evidence="4" type="primary">LOC123042266</name>
</gene>
<dbReference type="Gramene" id="TraesSTA2B03G01032850.1">
    <property type="protein sequence ID" value="TraesSTA2B03G01032850.1.CDS1"/>
    <property type="gene ID" value="TraesSTA2B03G01032850"/>
</dbReference>
<comment type="pathway">
    <text evidence="1">Protein modification; protein ubiquitination.</text>
</comment>
<dbReference type="InterPro" id="IPR002083">
    <property type="entry name" value="MATH/TRAF_dom"/>
</dbReference>
<dbReference type="Gramene" id="TraesRN2B0101335600.1">
    <property type="protein sequence ID" value="TraesRN2B0101335600.1"/>
    <property type="gene ID" value="TraesRN2B0101335600"/>
</dbReference>
<sequence>MAAAPSVADGRDLTAVTGSLSEVPKVTGTHEFTIREYSRTKGMGVGKSVVSQHFSVDGRRWHIRFYPDGYSTADGGWIALYAQTLHKPQLRPVSAEFTFQLLGPDGDVRHTRRSDRACKYDTMCNSWGIRRYITRAHLESAALGAIHADSITVCCTVTIHKARRRSLAVNRPGLVKMPPPPPSSHGENAIRFLARGKVPFDVRFEVEGEVFEAHRMVVAAQSPWFEGLLYGHGREAATGKDVLLQVGGGIVTAEAFRGVLHFIYTDELPGEATAKGRKGRGSYDVTLRLLEAADYYLMERLKLMCACRLGDLIKDSTVETLMETAEVYSCKDLEQACRNYAARRGLRLLPNLENIQSAIRKRLTSSAVAPATRRIMDVASTSGAE</sequence>
<reference evidence="4" key="1">
    <citation type="submission" date="2018-08" db="EMBL/GenBank/DDBJ databases">
        <authorList>
            <person name="Rossello M."/>
        </authorList>
    </citation>
    <scope>NUCLEOTIDE SEQUENCE [LARGE SCALE GENOMIC DNA]</scope>
    <source>
        <strain evidence="4">cv. Chinese Spring</strain>
    </source>
</reference>
<dbReference type="Gramene" id="TraesNOR2B03G01053080.1">
    <property type="protein sequence ID" value="TraesNOR2B03G01053080.1.CDS1"/>
    <property type="gene ID" value="TraesNOR2B03G01053080"/>
</dbReference>
<dbReference type="Pfam" id="PF00651">
    <property type="entry name" value="BTB"/>
    <property type="match status" value="1"/>
</dbReference>
<dbReference type="Gramene" id="TraesCAD_scaffold_007674_01G000100.1">
    <property type="protein sequence ID" value="TraesCAD_scaffold_007674_01G000100.1"/>
    <property type="gene ID" value="TraesCAD_scaffold_007674_01G000100"/>
</dbReference>
<evidence type="ECO:0000259" key="2">
    <source>
        <dbReference type="PROSITE" id="PS50097"/>
    </source>
</evidence>
<evidence type="ECO:0000256" key="1">
    <source>
        <dbReference type="ARBA" id="ARBA00004906"/>
    </source>
</evidence>
<dbReference type="GeneID" id="123042266"/>
<dbReference type="Gramene" id="TraesCS2B02G513200.1">
    <property type="protein sequence ID" value="TraesCS2B02G513200.1.cds1"/>
    <property type="gene ID" value="TraesCS2B02G513200"/>
</dbReference>
<dbReference type="InterPro" id="IPR045005">
    <property type="entry name" value="BPM1-6"/>
</dbReference>
<feature type="domain" description="BTB" evidence="2">
    <location>
        <begin position="200"/>
        <end position="272"/>
    </location>
</feature>
<feature type="domain" description="MATH" evidence="3">
    <location>
        <begin position="27"/>
        <end position="157"/>
    </location>
</feature>
<dbReference type="GO" id="GO:0016567">
    <property type="term" value="P:protein ubiquitination"/>
    <property type="evidence" value="ECO:0007669"/>
    <property type="project" value="InterPro"/>
</dbReference>
<dbReference type="PROSITE" id="PS50097">
    <property type="entry name" value="BTB"/>
    <property type="match status" value="1"/>
</dbReference>
<dbReference type="PANTHER" id="PTHR26379">
    <property type="entry name" value="BTB/POZ AND MATH DOMAIN-CONTAINING PROTEIN 1"/>
    <property type="match status" value="1"/>
</dbReference>
<dbReference type="RefSeq" id="XP_044320686.1">
    <property type="nucleotide sequence ID" value="XM_044464751.1"/>
</dbReference>
<protein>
    <recommendedName>
        <fullName evidence="6">BTB domain-containing protein</fullName>
    </recommendedName>
</protein>
<dbReference type="STRING" id="4565.A0A3B6CDV3"/>
<dbReference type="PANTHER" id="PTHR26379:SF487">
    <property type="entry name" value="BTB DOMAIN-CONTAINING PROTEIN"/>
    <property type="match status" value="1"/>
</dbReference>
<dbReference type="Gramene" id="TraesLDM2B03G01038800.1">
    <property type="protein sequence ID" value="TraesLDM2B03G01038800.1.CDS1"/>
    <property type="gene ID" value="TraesLDM2B03G01038800"/>
</dbReference>
<dbReference type="Gene3D" id="2.60.210.10">
    <property type="entry name" value="Apoptosis, Tumor Necrosis Factor Receptor Associated Protein 2, Chain A"/>
    <property type="match status" value="1"/>
</dbReference>
<dbReference type="InterPro" id="IPR000210">
    <property type="entry name" value="BTB/POZ_dom"/>
</dbReference>
<dbReference type="Gene3D" id="3.30.710.10">
    <property type="entry name" value="Potassium Channel Kv1.1, Chain A"/>
    <property type="match status" value="1"/>
</dbReference>
<dbReference type="SUPFAM" id="SSF54695">
    <property type="entry name" value="POZ domain"/>
    <property type="match status" value="1"/>
</dbReference>
<dbReference type="OrthoDB" id="6359816at2759"/>
<dbReference type="Gramene" id="TraesWEE_scaffold_014935_01G000100.1">
    <property type="protein sequence ID" value="TraesWEE_scaffold_014935_01G000100.1"/>
    <property type="gene ID" value="TraesWEE_scaffold_014935_01G000100"/>
</dbReference>
<evidence type="ECO:0000313" key="5">
    <source>
        <dbReference type="Proteomes" id="UP000019116"/>
    </source>
</evidence>
<dbReference type="EnsemblPlants" id="TraesCS2B02G513200.1">
    <property type="protein sequence ID" value="TraesCS2B02G513200.1.cds1"/>
    <property type="gene ID" value="TraesCS2B02G513200"/>
</dbReference>
<keyword evidence="5" id="KW-1185">Reference proteome</keyword>
<dbReference type="CDD" id="cd00121">
    <property type="entry name" value="MATH"/>
    <property type="match status" value="1"/>
</dbReference>
<dbReference type="Gramene" id="TraesCS2B03G1289300.1">
    <property type="protein sequence ID" value="TraesCS2B03G1289300.1.CDS1"/>
    <property type="gene ID" value="TraesCS2B03G1289300"/>
</dbReference>
<dbReference type="InterPro" id="IPR011333">
    <property type="entry name" value="SKP1/BTB/POZ_sf"/>
</dbReference>
<dbReference type="Gramene" id="TraesARI2B03G01053890.1">
    <property type="protein sequence ID" value="TraesARI2B03G01053890.1.CDS1"/>
    <property type="gene ID" value="TraesARI2B03G01053890"/>
</dbReference>
<evidence type="ECO:0000313" key="4">
    <source>
        <dbReference type="EnsemblPlants" id="TraesCS2B02G513200.1.cds1"/>
    </source>
</evidence>
<dbReference type="Gramene" id="TraesPARA_EIv1.0_0496190.1">
    <property type="protein sequence ID" value="TraesPARA_EIv1.0_0496190.1.CDS1"/>
    <property type="gene ID" value="TraesPARA_EIv1.0_0496190"/>
</dbReference>
<evidence type="ECO:0000259" key="3">
    <source>
        <dbReference type="PROSITE" id="PS50144"/>
    </source>
</evidence>
<dbReference type="SMR" id="A0A3B6CDV3"/>
<dbReference type="SUPFAM" id="SSF49599">
    <property type="entry name" value="TRAF domain-like"/>
    <property type="match status" value="1"/>
</dbReference>
<dbReference type="SMART" id="SM00225">
    <property type="entry name" value="BTB"/>
    <property type="match status" value="1"/>
</dbReference>
<dbReference type="Gramene" id="TraesKAR2B01G0472620.1">
    <property type="protein sequence ID" value="cds.TraesKAR2B01G0472620.1"/>
    <property type="gene ID" value="TraesKAR2B01G0472620"/>
</dbReference>
<dbReference type="AlphaFoldDB" id="A0A3B6CDV3"/>
<organism evidence="4">
    <name type="scientific">Triticum aestivum</name>
    <name type="common">Wheat</name>
    <dbReference type="NCBI Taxonomy" id="4565"/>
    <lineage>
        <taxon>Eukaryota</taxon>
        <taxon>Viridiplantae</taxon>
        <taxon>Streptophyta</taxon>
        <taxon>Embryophyta</taxon>
        <taxon>Tracheophyta</taxon>
        <taxon>Spermatophyta</taxon>
        <taxon>Magnoliopsida</taxon>
        <taxon>Liliopsida</taxon>
        <taxon>Poales</taxon>
        <taxon>Poaceae</taxon>
        <taxon>BOP clade</taxon>
        <taxon>Pooideae</taxon>
        <taxon>Triticodae</taxon>
        <taxon>Triticeae</taxon>
        <taxon>Triticinae</taxon>
        <taxon>Triticum</taxon>
    </lineage>
</organism>
<proteinExistence type="predicted"/>
<reference evidence="4" key="2">
    <citation type="submission" date="2018-10" db="UniProtKB">
        <authorList>
            <consortium name="EnsemblPlants"/>
        </authorList>
    </citation>
    <scope>IDENTIFICATION</scope>
</reference>
<dbReference type="InterPro" id="IPR008974">
    <property type="entry name" value="TRAF-like"/>
</dbReference>
<dbReference type="PROSITE" id="PS50144">
    <property type="entry name" value="MATH"/>
    <property type="match status" value="1"/>
</dbReference>
<dbReference type="Proteomes" id="UP000019116">
    <property type="component" value="Chromosome 2B"/>
</dbReference>
<name>A0A3B6CDV3_WHEAT</name>